<dbReference type="GO" id="GO:0019752">
    <property type="term" value="P:carboxylic acid metabolic process"/>
    <property type="evidence" value="ECO:0007669"/>
    <property type="project" value="InterPro"/>
</dbReference>
<feature type="non-terminal residue" evidence="5">
    <location>
        <position position="165"/>
    </location>
</feature>
<dbReference type="Gene3D" id="3.40.640.10">
    <property type="entry name" value="Type I PLP-dependent aspartate aminotransferase-like (Major domain)"/>
    <property type="match status" value="1"/>
</dbReference>
<dbReference type="PRINTS" id="PR00800">
    <property type="entry name" value="YHDCRBOXLASE"/>
</dbReference>
<dbReference type="AlphaFoldDB" id="A0A382FIA2"/>
<dbReference type="Pfam" id="PF00282">
    <property type="entry name" value="Pyridoxal_deC"/>
    <property type="match status" value="1"/>
</dbReference>
<evidence type="ECO:0000256" key="1">
    <source>
        <dbReference type="ARBA" id="ARBA00001933"/>
    </source>
</evidence>
<keyword evidence="4" id="KW-0456">Lyase</keyword>
<name>A0A382FIA2_9ZZZZ</name>
<evidence type="ECO:0000256" key="4">
    <source>
        <dbReference type="ARBA" id="ARBA00023239"/>
    </source>
</evidence>
<gene>
    <name evidence="5" type="ORF">METZ01_LOCUS215243</name>
</gene>
<evidence type="ECO:0000313" key="5">
    <source>
        <dbReference type="EMBL" id="SVB62389.1"/>
    </source>
</evidence>
<dbReference type="SUPFAM" id="SSF53383">
    <property type="entry name" value="PLP-dependent transferases"/>
    <property type="match status" value="1"/>
</dbReference>
<dbReference type="InterPro" id="IPR010977">
    <property type="entry name" value="Aromatic_deC"/>
</dbReference>
<keyword evidence="3" id="KW-0663">Pyridoxal phosphate</keyword>
<dbReference type="Gene3D" id="3.90.1150.170">
    <property type="match status" value="1"/>
</dbReference>
<keyword evidence="2" id="KW-0210">Decarboxylase</keyword>
<accession>A0A382FIA2</accession>
<dbReference type="PANTHER" id="PTHR11999:SF70">
    <property type="entry name" value="MIP05841P"/>
    <property type="match status" value="1"/>
</dbReference>
<protein>
    <submittedName>
        <fullName evidence="5">Uncharacterized protein</fullName>
    </submittedName>
</protein>
<dbReference type="GO" id="GO:0016831">
    <property type="term" value="F:carboxy-lyase activity"/>
    <property type="evidence" value="ECO:0007669"/>
    <property type="project" value="UniProtKB-KW"/>
</dbReference>
<dbReference type="InterPro" id="IPR002129">
    <property type="entry name" value="PyrdxlP-dep_de-COase"/>
</dbReference>
<dbReference type="PANTHER" id="PTHR11999">
    <property type="entry name" value="GROUP II PYRIDOXAL-5-PHOSPHATE DECARBOXYLASE"/>
    <property type="match status" value="1"/>
</dbReference>
<dbReference type="EMBL" id="UINC01049975">
    <property type="protein sequence ID" value="SVB62389.1"/>
    <property type="molecule type" value="Genomic_DNA"/>
</dbReference>
<dbReference type="InterPro" id="IPR015424">
    <property type="entry name" value="PyrdxlP-dep_Trfase"/>
</dbReference>
<dbReference type="GO" id="GO:0006520">
    <property type="term" value="P:amino acid metabolic process"/>
    <property type="evidence" value="ECO:0007669"/>
    <property type="project" value="InterPro"/>
</dbReference>
<comment type="cofactor">
    <cofactor evidence="1">
        <name>pyridoxal 5'-phosphate</name>
        <dbReference type="ChEBI" id="CHEBI:597326"/>
    </cofactor>
</comment>
<evidence type="ECO:0000256" key="2">
    <source>
        <dbReference type="ARBA" id="ARBA00022793"/>
    </source>
</evidence>
<organism evidence="5">
    <name type="scientific">marine metagenome</name>
    <dbReference type="NCBI Taxonomy" id="408172"/>
    <lineage>
        <taxon>unclassified sequences</taxon>
        <taxon>metagenomes</taxon>
        <taxon>ecological metagenomes</taxon>
    </lineage>
</organism>
<evidence type="ECO:0000256" key="3">
    <source>
        <dbReference type="ARBA" id="ARBA00022898"/>
    </source>
</evidence>
<dbReference type="GO" id="GO:0030170">
    <property type="term" value="F:pyridoxal phosphate binding"/>
    <property type="evidence" value="ECO:0007669"/>
    <property type="project" value="InterPro"/>
</dbReference>
<reference evidence="5" key="1">
    <citation type="submission" date="2018-05" db="EMBL/GenBank/DDBJ databases">
        <authorList>
            <person name="Lanie J.A."/>
            <person name="Ng W.-L."/>
            <person name="Kazmierczak K.M."/>
            <person name="Andrzejewski T.M."/>
            <person name="Davidsen T.M."/>
            <person name="Wayne K.J."/>
            <person name="Tettelin H."/>
            <person name="Glass J.I."/>
            <person name="Rusch D."/>
            <person name="Podicherti R."/>
            <person name="Tsui H.-C.T."/>
            <person name="Winkler M.E."/>
        </authorList>
    </citation>
    <scope>NUCLEOTIDE SEQUENCE</scope>
</reference>
<sequence length="165" mass="17894">MPPDANLQLSPDDMRSLGYRVVDMLVSHFETLPGKPVSHVATRPAMEALFREPPPEEGRSWEGVLLRVQNEVFSHMMHVDHPRFLAFVSSPNNFVGAMADALTAGMNPFAGTWMESSGPTQIELVTIDWLRELCGLPDTAGGLFVSGGSLANITGLAGARHIRLG</sequence>
<proteinExistence type="predicted"/>
<dbReference type="InterPro" id="IPR015421">
    <property type="entry name" value="PyrdxlP-dep_Trfase_major"/>
</dbReference>